<name>A0A1I7WHR8_HETBA</name>
<evidence type="ECO:0000256" key="1">
    <source>
        <dbReference type="ARBA" id="ARBA00022729"/>
    </source>
</evidence>
<evidence type="ECO:0000256" key="3">
    <source>
        <dbReference type="ARBA" id="ARBA00023157"/>
    </source>
</evidence>
<feature type="domain" description="VWFD" evidence="4">
    <location>
        <begin position="631"/>
        <end position="685"/>
    </location>
</feature>
<dbReference type="InterPro" id="IPR015255">
    <property type="entry name" value="Vitellinogen_open_b-sht"/>
</dbReference>
<dbReference type="Proteomes" id="UP000095283">
    <property type="component" value="Unplaced"/>
</dbReference>
<dbReference type="Pfam" id="PF09172">
    <property type="entry name" value="Vit_open_b-sht"/>
    <property type="match status" value="1"/>
</dbReference>
<protein>
    <submittedName>
        <fullName evidence="6">VWFD domain-containing protein</fullName>
    </submittedName>
</protein>
<proteinExistence type="predicted"/>
<dbReference type="InterPro" id="IPR050733">
    <property type="entry name" value="Vitellogenin/Apolipophorin"/>
</dbReference>
<evidence type="ECO:0000313" key="5">
    <source>
        <dbReference type="Proteomes" id="UP000095283"/>
    </source>
</evidence>
<dbReference type="PANTHER" id="PTHR23345:SF12">
    <property type="entry name" value="VITELLOGENIN-1-RELATED"/>
    <property type="match status" value="1"/>
</dbReference>
<dbReference type="PANTHER" id="PTHR23345">
    <property type="entry name" value="VITELLOGENIN-RELATED"/>
    <property type="match status" value="1"/>
</dbReference>
<dbReference type="AlphaFoldDB" id="A0A1I7WHR8"/>
<evidence type="ECO:0000259" key="4">
    <source>
        <dbReference type="PROSITE" id="PS51233"/>
    </source>
</evidence>
<organism evidence="5 6">
    <name type="scientific">Heterorhabditis bacteriophora</name>
    <name type="common">Entomopathogenic nematode worm</name>
    <dbReference type="NCBI Taxonomy" id="37862"/>
    <lineage>
        <taxon>Eukaryota</taxon>
        <taxon>Metazoa</taxon>
        <taxon>Ecdysozoa</taxon>
        <taxon>Nematoda</taxon>
        <taxon>Chromadorea</taxon>
        <taxon>Rhabditida</taxon>
        <taxon>Rhabditina</taxon>
        <taxon>Rhabditomorpha</taxon>
        <taxon>Strongyloidea</taxon>
        <taxon>Heterorhabditidae</taxon>
        <taxon>Heterorhabditis</taxon>
    </lineage>
</organism>
<dbReference type="WBParaSite" id="Hba_04533">
    <property type="protein sequence ID" value="Hba_04533"/>
    <property type="gene ID" value="Hba_04533"/>
</dbReference>
<dbReference type="PROSITE" id="PS51233">
    <property type="entry name" value="VWFD"/>
    <property type="match status" value="1"/>
</dbReference>
<dbReference type="SMART" id="SM01169">
    <property type="entry name" value="DUF1943"/>
    <property type="match status" value="1"/>
</dbReference>
<dbReference type="InterPro" id="IPR015819">
    <property type="entry name" value="Lipid_transp_b-sht_shell"/>
</dbReference>
<dbReference type="Pfam" id="PF00094">
    <property type="entry name" value="VWD"/>
    <property type="match status" value="1"/>
</dbReference>
<keyword evidence="3" id="KW-1015">Disulfide bond</keyword>
<dbReference type="InterPro" id="IPR001846">
    <property type="entry name" value="VWF_type-D"/>
</dbReference>
<dbReference type="GO" id="GO:0005319">
    <property type="term" value="F:lipid transporter activity"/>
    <property type="evidence" value="ECO:0007669"/>
    <property type="project" value="InterPro"/>
</dbReference>
<sequence length="685" mass="79889">MDQSLIRENTREIKEKYVHIIQKEFETSNTIYDKILALKTMANAGIDLSVYELEKIIIDMKEELPPLLVQIVGSMEREPNQQVMGFSQQNIEPLVNRIVSKLYKMEKDSTVVRGRRLARKMNIRVRESDSKKPYAMIYFRYKDMDYAVVPVDEKIAAFFYETSRKIPTTLGIPVAITSKIPTVFSAQGHLSLEKISSGFRVKVQAQPSLATTHISQMRLWTPLFEQGVKILHSLEMQIPVDVKIDVEQRTLLRFSTQPVAFFRFPHENKNEYAEAEEKTITLPQWEKMSRDVMKSYTLAGMNMIVRGNWMNEWNIENVLLGEYLYEIVVEPTKNTPKEYSARLVVEQIESGRIDKPQFENLFEKKFETEESEYDHNNEGERRANFHKMVRDIELSQGYNHRMTLKLEAIGSEIERYAQMELRTSCNRDIQYCKLVVDVRRSPLDNENREWTFNSALQLVLPETPRTIKELKNQKHREVQGLVGTKWGGEEKNEMIVKMQVEQNNEQKKWLQHAEKELRGIPAYELLIKAARLNQIKAVVEYKLTPSTRTSVQRIFDIIKGYTFWYSQIEKVSNKKHHIFAQLTIDPISRRFLNMIVETPEERLVVQNLRIPRIILPSIARKALRESISEKAVCDVKSTKISTFDNLLYRAPITNCYSVIAKDCSEEPQFAVLVKKTNKSSEEKVG</sequence>
<dbReference type="Gene3D" id="2.20.80.10">
    <property type="entry name" value="Lipovitellin-phosvitin complex, chain A, domain 4"/>
    <property type="match status" value="1"/>
</dbReference>
<dbReference type="SUPFAM" id="SSF56968">
    <property type="entry name" value="Lipovitellin-phosvitin complex, beta-sheet shell regions"/>
    <property type="match status" value="1"/>
</dbReference>
<evidence type="ECO:0000313" key="6">
    <source>
        <dbReference type="WBParaSite" id="Hba_04533"/>
    </source>
</evidence>
<evidence type="ECO:0000256" key="2">
    <source>
        <dbReference type="ARBA" id="ARBA00022761"/>
    </source>
</evidence>
<keyword evidence="1" id="KW-0732">Signal</keyword>
<accession>A0A1I7WHR8</accession>
<keyword evidence="5" id="KW-1185">Reference proteome</keyword>
<reference evidence="6" key="1">
    <citation type="submission" date="2016-11" db="UniProtKB">
        <authorList>
            <consortium name="WormBaseParasite"/>
        </authorList>
    </citation>
    <scope>IDENTIFICATION</scope>
</reference>
<keyword evidence="2" id="KW-0758">Storage protein</keyword>